<dbReference type="AlphaFoldDB" id="W2C5U0"/>
<feature type="transmembrane region" description="Helical" evidence="1">
    <location>
        <begin position="193"/>
        <end position="214"/>
    </location>
</feature>
<keyword evidence="1" id="KW-0812">Transmembrane</keyword>
<feature type="transmembrane region" description="Helical" evidence="1">
    <location>
        <begin position="305"/>
        <end position="325"/>
    </location>
</feature>
<keyword evidence="1" id="KW-0472">Membrane</keyword>
<organism evidence="3 4">
    <name type="scientific">Tannerella sp. oral taxon BU063 isolate Cell 2</name>
    <dbReference type="NCBI Taxonomy" id="1411148"/>
    <lineage>
        <taxon>Bacteria</taxon>
        <taxon>Pseudomonadati</taxon>
        <taxon>Bacteroidota</taxon>
        <taxon>Bacteroidia</taxon>
        <taxon>Bacteroidales</taxon>
        <taxon>Tannerellaceae</taxon>
        <taxon>Tannerella</taxon>
    </lineage>
</organism>
<dbReference type="Proteomes" id="UP000018837">
    <property type="component" value="Unassembled WGS sequence"/>
</dbReference>
<evidence type="ECO:0000313" key="4">
    <source>
        <dbReference type="Proteomes" id="UP000018837"/>
    </source>
</evidence>
<feature type="transmembrane region" description="Helical" evidence="1">
    <location>
        <begin position="161"/>
        <end position="181"/>
    </location>
</feature>
<feature type="transmembrane region" description="Helical" evidence="1">
    <location>
        <begin position="282"/>
        <end position="299"/>
    </location>
</feature>
<gene>
    <name evidence="3" type="ORF">N425_03565</name>
</gene>
<evidence type="ECO:0000313" key="3">
    <source>
        <dbReference type="EMBL" id="ETK02579.1"/>
    </source>
</evidence>
<feature type="transmembrane region" description="Helical" evidence="1">
    <location>
        <begin position="247"/>
        <end position="264"/>
    </location>
</feature>
<feature type="transmembrane region" description="Helical" evidence="1">
    <location>
        <begin position="226"/>
        <end position="241"/>
    </location>
</feature>
<sequence>MQVVKPGEFRALHGVQVVKPDEFGALHGVRVVKPGEFGALHGVRVVKPDEFRALHGVQVVKPGKFGALHGVRVVKPGEFRALHGVRVVKPGKFRGLHGMRVPSATFGSGVVFLRPLNPNKKEMRNNEQLNQTVARSVWQDFLLFLRDPHAAGTSIYRWGTLGLFAVLLLLNYLCGLLKWWITQEPIVKVSDLGILNPGMILAFILLTPLLEELAFRGFLLFHKKKYVVIVALLMLFFIFSFENLSWFRYPLMLLVALWLGLMLANRKARDWTLGLISRHKRVLIYASSIAFACAHLTNYDGFEVVSLLPIAQKVIAGLFFSYVMVRSNSIVPGLLLHAANNSVLVLIIYLWSLSL</sequence>
<reference evidence="3 4" key="1">
    <citation type="submission" date="2013-11" db="EMBL/GenBank/DDBJ databases">
        <title>Single cell genomics of uncultured Tannerella BU063 (oral taxon 286).</title>
        <authorList>
            <person name="Beall C.J."/>
            <person name="Campbell A.G."/>
            <person name="Griffen A.L."/>
            <person name="Podar M."/>
            <person name="Leys E.J."/>
        </authorList>
    </citation>
    <scope>NUCLEOTIDE SEQUENCE [LARGE SCALE GENOMIC DNA]</scope>
    <source>
        <strain evidence="3">Cell 2</strain>
    </source>
</reference>
<feature type="transmembrane region" description="Helical" evidence="1">
    <location>
        <begin position="334"/>
        <end position="352"/>
    </location>
</feature>
<dbReference type="InterPro" id="IPR003675">
    <property type="entry name" value="Rce1/LyrA-like_dom"/>
</dbReference>
<proteinExistence type="predicted"/>
<accession>W2C5U0</accession>
<evidence type="ECO:0000259" key="2">
    <source>
        <dbReference type="Pfam" id="PF02517"/>
    </source>
</evidence>
<keyword evidence="1" id="KW-1133">Transmembrane helix</keyword>
<evidence type="ECO:0000256" key="1">
    <source>
        <dbReference type="SAM" id="Phobius"/>
    </source>
</evidence>
<dbReference type="EMBL" id="AYUF01000337">
    <property type="protein sequence ID" value="ETK02579.1"/>
    <property type="molecule type" value="Genomic_DNA"/>
</dbReference>
<comment type="caution">
    <text evidence="3">The sequence shown here is derived from an EMBL/GenBank/DDBJ whole genome shotgun (WGS) entry which is preliminary data.</text>
</comment>
<name>W2C5U0_9BACT</name>
<dbReference type="Pfam" id="PF02517">
    <property type="entry name" value="Rce1-like"/>
    <property type="match status" value="1"/>
</dbReference>
<dbReference type="PATRIC" id="fig|1411148.3.peg.459"/>
<dbReference type="GO" id="GO:0004175">
    <property type="term" value="F:endopeptidase activity"/>
    <property type="evidence" value="ECO:0007669"/>
    <property type="project" value="UniProtKB-ARBA"/>
</dbReference>
<dbReference type="GO" id="GO:0080120">
    <property type="term" value="P:CAAX-box protein maturation"/>
    <property type="evidence" value="ECO:0007669"/>
    <property type="project" value="UniProtKB-ARBA"/>
</dbReference>
<feature type="domain" description="CAAX prenyl protease 2/Lysostaphin resistance protein A-like" evidence="2">
    <location>
        <begin position="271"/>
        <end position="342"/>
    </location>
</feature>
<protein>
    <recommendedName>
        <fullName evidence="2">CAAX prenyl protease 2/Lysostaphin resistance protein A-like domain-containing protein</fullName>
    </recommendedName>
</protein>